<feature type="domain" description="CCHC-type" evidence="1">
    <location>
        <begin position="179"/>
        <end position="195"/>
    </location>
</feature>
<dbReference type="Proteomes" id="UP001458880">
    <property type="component" value="Unassembled WGS sequence"/>
</dbReference>
<feature type="domain" description="CCHC-type" evidence="1">
    <location>
        <begin position="146"/>
        <end position="161"/>
    </location>
</feature>
<comment type="caution">
    <text evidence="2">The sequence shown here is derived from an EMBL/GenBank/DDBJ whole genome shotgun (WGS) entry which is preliminary data.</text>
</comment>
<protein>
    <recommendedName>
        <fullName evidence="1">CCHC-type domain-containing protein</fullName>
    </recommendedName>
</protein>
<dbReference type="PANTHER" id="PTHR47331">
    <property type="entry name" value="PHD-TYPE DOMAIN-CONTAINING PROTEIN"/>
    <property type="match status" value="1"/>
</dbReference>
<organism evidence="2 3">
    <name type="scientific">Popillia japonica</name>
    <name type="common">Japanese beetle</name>
    <dbReference type="NCBI Taxonomy" id="7064"/>
    <lineage>
        <taxon>Eukaryota</taxon>
        <taxon>Metazoa</taxon>
        <taxon>Ecdysozoa</taxon>
        <taxon>Arthropoda</taxon>
        <taxon>Hexapoda</taxon>
        <taxon>Insecta</taxon>
        <taxon>Pterygota</taxon>
        <taxon>Neoptera</taxon>
        <taxon>Endopterygota</taxon>
        <taxon>Coleoptera</taxon>
        <taxon>Polyphaga</taxon>
        <taxon>Scarabaeiformia</taxon>
        <taxon>Scarabaeidae</taxon>
        <taxon>Rutelinae</taxon>
        <taxon>Popillia</taxon>
    </lineage>
</organism>
<evidence type="ECO:0000313" key="2">
    <source>
        <dbReference type="EMBL" id="KAK9694897.1"/>
    </source>
</evidence>
<proteinExistence type="predicted"/>
<reference evidence="2 3" key="1">
    <citation type="journal article" date="2024" name="BMC Genomics">
        <title>De novo assembly and annotation of Popillia japonica's genome with initial clues to its potential as an invasive pest.</title>
        <authorList>
            <person name="Cucini C."/>
            <person name="Boschi S."/>
            <person name="Funari R."/>
            <person name="Cardaioli E."/>
            <person name="Iannotti N."/>
            <person name="Marturano G."/>
            <person name="Paoli F."/>
            <person name="Bruttini M."/>
            <person name="Carapelli A."/>
            <person name="Frati F."/>
            <person name="Nardi F."/>
        </authorList>
    </citation>
    <scope>NUCLEOTIDE SEQUENCE [LARGE SCALE GENOMIC DNA]</scope>
    <source>
        <strain evidence="2">DMR45628</strain>
    </source>
</reference>
<sequence length="429" mass="48694">MGDTAELKSRKKVIRKINQIQYSDTKNKSKLSEIETQLEKINLLFSAFDDVQFKLELANEGDEEERVEVEDSFCQAIAQAKEVEWESLNKGENLPTYDEFIAFLENRYRILETIEVNKASTPKPSNSFSRSNSKGDQYAFTTQESLCYFCKKAHAIYKCPSFLSLSVEERYKEIFKLKLCQNCLKPGHYKTNCQSNHCRKCSYKHNTLLHKIATDNSSANLTIQPLASSSDVSKAIAKTADTELSTEVSESNNSALYNNTSNTNMVLLSTAIIYVVDSNGVKHQCHALLDSAKVTLLLKLTLPFLVLSSICGQIPSSSFTVNFKVPDNIKLADPEFSKYELVLQETTLGWIVTGQLNLPNACYTTTKFKNVQCNLSLNQQIAKFWKLEEIPAQRRFSLEQFCESHFKETTKRDDTGRFIVKLLFKPICS</sequence>
<gene>
    <name evidence="2" type="ORF">QE152_g33239</name>
</gene>
<dbReference type="InterPro" id="IPR001878">
    <property type="entry name" value="Znf_CCHC"/>
</dbReference>
<dbReference type="AlphaFoldDB" id="A0AAW1IX40"/>
<keyword evidence="3" id="KW-1185">Reference proteome</keyword>
<evidence type="ECO:0000259" key="1">
    <source>
        <dbReference type="SMART" id="SM00343"/>
    </source>
</evidence>
<evidence type="ECO:0000313" key="3">
    <source>
        <dbReference type="Proteomes" id="UP001458880"/>
    </source>
</evidence>
<dbReference type="SMART" id="SM00343">
    <property type="entry name" value="ZnF_C2HC"/>
    <property type="match status" value="2"/>
</dbReference>
<name>A0AAW1IX40_POPJA</name>
<dbReference type="GO" id="GO:0008270">
    <property type="term" value="F:zinc ion binding"/>
    <property type="evidence" value="ECO:0007669"/>
    <property type="project" value="InterPro"/>
</dbReference>
<dbReference type="GO" id="GO:0003676">
    <property type="term" value="F:nucleic acid binding"/>
    <property type="evidence" value="ECO:0007669"/>
    <property type="project" value="InterPro"/>
</dbReference>
<dbReference type="PANTHER" id="PTHR47331:SF5">
    <property type="entry name" value="RIBONUCLEASE H"/>
    <property type="match status" value="1"/>
</dbReference>
<dbReference type="EMBL" id="JASPKY010000499">
    <property type="protein sequence ID" value="KAK9694897.1"/>
    <property type="molecule type" value="Genomic_DNA"/>
</dbReference>
<accession>A0AAW1IX40</accession>